<accession>I6T039</accession>
<proteinExistence type="predicted"/>
<gene>
    <name evidence="2" type="ordered locus">EHR_11240</name>
</gene>
<dbReference type="AlphaFoldDB" id="I6T039"/>
<name>I6T039_ENTHA</name>
<dbReference type="KEGG" id="ehr:EHR_11240"/>
<keyword evidence="1" id="KW-1133">Transmembrane helix</keyword>
<dbReference type="Proteomes" id="UP000002895">
    <property type="component" value="Chromosome"/>
</dbReference>
<feature type="transmembrane region" description="Helical" evidence="1">
    <location>
        <begin position="16"/>
        <end position="37"/>
    </location>
</feature>
<sequence length="38" mass="4382">MDNDQRYSKLAKDKTFVTWGMIPVVGFFGLLVSLMIFI</sequence>
<keyword evidence="3" id="KW-1185">Reference proteome</keyword>
<reference evidence="2 3" key="1">
    <citation type="journal article" date="2012" name="J. Bacteriol.">
        <title>Genome sequence of Enterococcus hirae (Streptococcus faecalis) ATCC 9790, a model organism for the study of ion transport, bioenergetics, and copper homeostasis.</title>
        <authorList>
            <person name="Gaechter T."/>
            <person name="Wunderlin C."/>
            <person name="Schmidheini T."/>
            <person name="Solioz M."/>
        </authorList>
    </citation>
    <scope>NUCLEOTIDE SEQUENCE [LARGE SCALE GENOMIC DNA]</scope>
    <source>
        <strain evidence="3">ATCC 9790 / DSM 20160 / JCM 8729 / LMG 6399 / NBRC 3181 / NCIMB 6459 / NCDO 1258 / NCTC 12367 / WDCM 00089 / R</strain>
    </source>
</reference>
<keyword evidence="1" id="KW-0812">Transmembrane</keyword>
<evidence type="ECO:0000313" key="3">
    <source>
        <dbReference type="Proteomes" id="UP000002895"/>
    </source>
</evidence>
<dbReference type="HOGENOM" id="CLU_3327608_0_0_9"/>
<evidence type="ECO:0000256" key="1">
    <source>
        <dbReference type="SAM" id="Phobius"/>
    </source>
</evidence>
<protein>
    <submittedName>
        <fullName evidence="2">Uncharacterized protein</fullName>
    </submittedName>
</protein>
<dbReference type="EMBL" id="CP003504">
    <property type="protein sequence ID" value="AFM71127.1"/>
    <property type="molecule type" value="Genomic_DNA"/>
</dbReference>
<organism evidence="2 3">
    <name type="scientific">Enterococcus hirae (strain ATCC 9790 / DSM 20160 / JCM 8729 / LMG 6399 / NBRC 3181 / NCIMB 6459 / NCDO 1258 / NCTC 12367 / WDCM 00089 / R)</name>
    <dbReference type="NCBI Taxonomy" id="768486"/>
    <lineage>
        <taxon>Bacteria</taxon>
        <taxon>Bacillati</taxon>
        <taxon>Bacillota</taxon>
        <taxon>Bacilli</taxon>
        <taxon>Lactobacillales</taxon>
        <taxon>Enterococcaceae</taxon>
        <taxon>Enterococcus</taxon>
    </lineage>
</organism>
<keyword evidence="1" id="KW-0472">Membrane</keyword>
<evidence type="ECO:0000313" key="2">
    <source>
        <dbReference type="EMBL" id="AFM71127.1"/>
    </source>
</evidence>